<evidence type="ECO:0000313" key="4">
    <source>
        <dbReference type="Proteomes" id="UP000054047"/>
    </source>
</evidence>
<dbReference type="SUPFAM" id="SSF57362">
    <property type="entry name" value="BPTI-like"/>
    <property type="match status" value="3"/>
</dbReference>
<accession>A0A0C2DA77</accession>
<dbReference type="PROSITE" id="PS00280">
    <property type="entry name" value="BPTI_KUNITZ_1"/>
    <property type="match status" value="1"/>
</dbReference>
<dbReference type="InterPro" id="IPR006149">
    <property type="entry name" value="EB_dom"/>
</dbReference>
<evidence type="ECO:0000313" key="3">
    <source>
        <dbReference type="EMBL" id="KIH59222.1"/>
    </source>
</evidence>
<protein>
    <submittedName>
        <fullName evidence="3">Kunitz/Bovine pancreatic trypsin inhibitor domain protein</fullName>
    </submittedName>
</protein>
<keyword evidence="1" id="KW-0732">Signal</keyword>
<dbReference type="Pfam" id="PF00014">
    <property type="entry name" value="Kunitz_BPTI"/>
    <property type="match status" value="3"/>
</dbReference>
<evidence type="ECO:0000259" key="2">
    <source>
        <dbReference type="PROSITE" id="PS50279"/>
    </source>
</evidence>
<dbReference type="PANTHER" id="PTHR46339">
    <property type="entry name" value="PROTEIN CBG15282-RELATED"/>
    <property type="match status" value="1"/>
</dbReference>
<dbReference type="Proteomes" id="UP000054047">
    <property type="component" value="Unassembled WGS sequence"/>
</dbReference>
<feature type="signal peptide" evidence="1">
    <location>
        <begin position="1"/>
        <end position="31"/>
    </location>
</feature>
<feature type="domain" description="BPTI/Kunitz inhibitor" evidence="2">
    <location>
        <begin position="328"/>
        <end position="382"/>
    </location>
</feature>
<feature type="domain" description="BPTI/Kunitz inhibitor" evidence="2">
    <location>
        <begin position="550"/>
        <end position="600"/>
    </location>
</feature>
<dbReference type="PROSITE" id="PS50279">
    <property type="entry name" value="BPTI_KUNITZ_2"/>
    <property type="match status" value="3"/>
</dbReference>
<sequence>MAIDKFPFDRIRMRLHVRVTCVLVFLGRVASYSECIDQPCDECRFFFKAGDVCQVRGTHPVLFCDPSSNLIRRAASSFLECDGSVMLLRECTLGSLYEDGSGCVDPTAEPLMQGLSVSGSGRVGDVCQYNTDCLGGMYCSGGVCTCLSTYIMREYYCYEKVNPNQPGCTYDVQCEAVWPGAKCRMDSSIGTCRCPEETHVARETRDGWVCVSLKDHSTGATVPLYFVCPLPEGAGFKIGMAETPLNDPNPAAGSLPVGCTVGSSATVEPVVGLHGGAACIWPSEGEFIGDIYDCIHTSPHVNLATKFPLSSYAPSADGVCCPSRALACIQPQATGPNPTEPRWWYNSVTGTCQQFMWDPAASDAKYHSANNFRTIQHCESYCRDTCQRGSPQYSGEPSANVERPVTSCSSSASCGNDFQCSSIGSQHLCCLTPASVCSARGGRPFDLTPRSSVYHAGFLVSTGRETIRFYYDTATGRCQDFVYRGAGGNFNNFLSRHECELYCARLQCERGIPLRVGEEAQRCQTNGQCPLSYECRVDQGVCCPRKQTICAQPLRVGDCTESVKRYWYNAKARQCQMFEYTGCQGNDNNFETVLDCQSFCKNAIREFCSTRKPLGSEL</sequence>
<dbReference type="GO" id="GO:0004867">
    <property type="term" value="F:serine-type endopeptidase inhibitor activity"/>
    <property type="evidence" value="ECO:0007669"/>
    <property type="project" value="InterPro"/>
</dbReference>
<dbReference type="InterPro" id="IPR002223">
    <property type="entry name" value="Kunitz_BPTI"/>
</dbReference>
<dbReference type="PRINTS" id="PR00759">
    <property type="entry name" value="BASICPTASE"/>
</dbReference>
<feature type="chain" id="PRO_5002147315" evidence="1">
    <location>
        <begin position="32"/>
        <end position="618"/>
    </location>
</feature>
<feature type="domain" description="BPTI/Kunitz inhibitor" evidence="2">
    <location>
        <begin position="468"/>
        <end position="503"/>
    </location>
</feature>
<dbReference type="Pfam" id="PF01683">
    <property type="entry name" value="EB"/>
    <property type="match status" value="1"/>
</dbReference>
<dbReference type="InterPro" id="IPR053014">
    <property type="entry name" value="Cuticle_assoc_divergent"/>
</dbReference>
<gene>
    <name evidence="3" type="ORF">ANCDUO_10559</name>
</gene>
<keyword evidence="4" id="KW-1185">Reference proteome</keyword>
<dbReference type="EMBL" id="KN732207">
    <property type="protein sequence ID" value="KIH59222.1"/>
    <property type="molecule type" value="Genomic_DNA"/>
</dbReference>
<organism evidence="3 4">
    <name type="scientific">Ancylostoma duodenale</name>
    <dbReference type="NCBI Taxonomy" id="51022"/>
    <lineage>
        <taxon>Eukaryota</taxon>
        <taxon>Metazoa</taxon>
        <taxon>Ecdysozoa</taxon>
        <taxon>Nematoda</taxon>
        <taxon>Chromadorea</taxon>
        <taxon>Rhabditida</taxon>
        <taxon>Rhabditina</taxon>
        <taxon>Rhabditomorpha</taxon>
        <taxon>Strongyloidea</taxon>
        <taxon>Ancylostomatidae</taxon>
        <taxon>Ancylostomatinae</taxon>
        <taxon>Ancylostoma</taxon>
    </lineage>
</organism>
<name>A0A0C2DA77_9BILA</name>
<proteinExistence type="predicted"/>
<dbReference type="InterPro" id="IPR036880">
    <property type="entry name" value="Kunitz_BPTI_sf"/>
</dbReference>
<dbReference type="CDD" id="cd22593">
    <property type="entry name" value="Kunitz_conkunitzin"/>
    <property type="match status" value="1"/>
</dbReference>
<dbReference type="SMART" id="SM00131">
    <property type="entry name" value="KU"/>
    <property type="match status" value="3"/>
</dbReference>
<dbReference type="PANTHER" id="PTHR46339:SF3">
    <property type="entry name" value="PROTEIN CBG06944"/>
    <property type="match status" value="1"/>
</dbReference>
<dbReference type="SMART" id="SM00289">
    <property type="entry name" value="WR1"/>
    <property type="match status" value="2"/>
</dbReference>
<reference evidence="3 4" key="1">
    <citation type="submission" date="2013-12" db="EMBL/GenBank/DDBJ databases">
        <title>Draft genome of the parsitic nematode Ancylostoma duodenale.</title>
        <authorList>
            <person name="Mitreva M."/>
        </authorList>
    </citation>
    <scope>NUCLEOTIDE SEQUENCE [LARGE SCALE GENOMIC DNA]</scope>
    <source>
        <strain evidence="3 4">Zhejiang</strain>
    </source>
</reference>
<dbReference type="OrthoDB" id="4473401at2759"/>
<evidence type="ECO:0000256" key="1">
    <source>
        <dbReference type="SAM" id="SignalP"/>
    </source>
</evidence>
<dbReference type="InterPro" id="IPR020901">
    <property type="entry name" value="Prtase_inh_Kunz-CS"/>
</dbReference>
<dbReference type="CDD" id="cd00109">
    <property type="entry name" value="Kunitz-type"/>
    <property type="match status" value="1"/>
</dbReference>
<dbReference type="InterPro" id="IPR006150">
    <property type="entry name" value="Cys_repeat_1"/>
</dbReference>
<dbReference type="Gene3D" id="4.10.410.10">
    <property type="entry name" value="Pancreatic trypsin inhibitor Kunitz domain"/>
    <property type="match status" value="3"/>
</dbReference>
<dbReference type="AlphaFoldDB" id="A0A0C2DA77"/>